<dbReference type="OrthoDB" id="9801841at2"/>
<dbReference type="Pfam" id="PF07730">
    <property type="entry name" value="HisKA_3"/>
    <property type="match status" value="1"/>
</dbReference>
<feature type="domain" description="Histidine kinase" evidence="8">
    <location>
        <begin position="1499"/>
        <end position="1680"/>
    </location>
</feature>
<keyword evidence="6" id="KW-0902">Two-component regulatory system</keyword>
<reference evidence="10" key="1">
    <citation type="submission" date="2018-12" db="EMBL/GenBank/DDBJ databases">
        <title>Complete genome sequence of Paenibacillus sp. MBLB1234.</title>
        <authorList>
            <person name="Nam Y.-D."/>
            <person name="Kang J."/>
            <person name="Chung W.-H."/>
            <person name="Park Y.S."/>
        </authorList>
    </citation>
    <scope>NUCLEOTIDE SEQUENCE [LARGE SCALE GENOMIC DNA]</scope>
    <source>
        <strain evidence="10">MBLB1234</strain>
    </source>
</reference>
<dbReference type="InterPro" id="IPR005467">
    <property type="entry name" value="His_kinase_dom"/>
</dbReference>
<dbReference type="EMBL" id="CP034346">
    <property type="protein sequence ID" value="AZS13384.1"/>
    <property type="molecule type" value="Genomic_DNA"/>
</dbReference>
<dbReference type="SUPFAM" id="SSF56112">
    <property type="entry name" value="Protein kinase-like (PK-like)"/>
    <property type="match status" value="1"/>
</dbReference>
<dbReference type="SUPFAM" id="SSF55874">
    <property type="entry name" value="ATPase domain of HSP90 chaperone/DNA topoisomerase II/histidine kinase"/>
    <property type="match status" value="1"/>
</dbReference>
<dbReference type="SMART" id="SM00065">
    <property type="entry name" value="GAF"/>
    <property type="match status" value="1"/>
</dbReference>
<evidence type="ECO:0000256" key="1">
    <source>
        <dbReference type="ARBA" id="ARBA00008171"/>
    </source>
</evidence>
<dbReference type="SUPFAM" id="SSF52540">
    <property type="entry name" value="P-loop containing nucleoside triphosphate hydrolases"/>
    <property type="match status" value="1"/>
</dbReference>
<dbReference type="Gene3D" id="1.10.510.10">
    <property type="entry name" value="Transferase(Phosphotransferase) domain 1"/>
    <property type="match status" value="1"/>
</dbReference>
<dbReference type="Pfam" id="PF13191">
    <property type="entry name" value="AAA_16"/>
    <property type="match status" value="1"/>
</dbReference>
<keyword evidence="3" id="KW-0547">Nucleotide-binding</keyword>
<dbReference type="Gene3D" id="1.20.5.1930">
    <property type="match status" value="1"/>
</dbReference>
<dbReference type="InterPro" id="IPR003018">
    <property type="entry name" value="GAF"/>
</dbReference>
<dbReference type="GO" id="GO:0000155">
    <property type="term" value="F:phosphorelay sensor kinase activity"/>
    <property type="evidence" value="ECO:0007669"/>
    <property type="project" value="InterPro"/>
</dbReference>
<evidence type="ECO:0000256" key="4">
    <source>
        <dbReference type="ARBA" id="ARBA00022777"/>
    </source>
</evidence>
<evidence type="ECO:0000256" key="2">
    <source>
        <dbReference type="ARBA" id="ARBA00022679"/>
    </source>
</evidence>
<dbReference type="InterPro" id="IPR053159">
    <property type="entry name" value="Hybrid_Histidine_Kinase"/>
</dbReference>
<dbReference type="CDD" id="cd16917">
    <property type="entry name" value="HATPase_UhpB-NarQ-NarX-like"/>
    <property type="match status" value="1"/>
</dbReference>
<accession>A0A3S9USZ3</accession>
<dbReference type="SUPFAM" id="SSF55781">
    <property type="entry name" value="GAF domain-like"/>
    <property type="match status" value="1"/>
</dbReference>
<evidence type="ECO:0000313" key="10">
    <source>
        <dbReference type="Proteomes" id="UP000270678"/>
    </source>
</evidence>
<dbReference type="SMART" id="SM00220">
    <property type="entry name" value="S_TKc"/>
    <property type="match status" value="1"/>
</dbReference>
<dbReference type="Pfam" id="PF07714">
    <property type="entry name" value="PK_Tyr_Ser-Thr"/>
    <property type="match status" value="1"/>
</dbReference>
<dbReference type="Pfam" id="PF01590">
    <property type="entry name" value="GAF"/>
    <property type="match status" value="1"/>
</dbReference>
<evidence type="ECO:0000259" key="8">
    <source>
        <dbReference type="PROSITE" id="PS50109"/>
    </source>
</evidence>
<dbReference type="RefSeq" id="WP_126995004.1">
    <property type="nucleotide sequence ID" value="NZ_CP034346.1"/>
</dbReference>
<keyword evidence="10" id="KW-1185">Reference proteome</keyword>
<name>A0A3S9USZ3_9BACL</name>
<evidence type="ECO:0000313" key="9">
    <source>
        <dbReference type="EMBL" id="AZS13384.1"/>
    </source>
</evidence>
<dbReference type="Gene3D" id="3.30.565.10">
    <property type="entry name" value="Histidine kinase-like ATPase, C-terminal domain"/>
    <property type="match status" value="1"/>
</dbReference>
<keyword evidence="5" id="KW-0067">ATP-binding</keyword>
<keyword evidence="4" id="KW-0418">Kinase</keyword>
<dbReference type="GO" id="GO:0005524">
    <property type="term" value="F:ATP binding"/>
    <property type="evidence" value="ECO:0007669"/>
    <property type="project" value="UniProtKB-KW"/>
</dbReference>
<dbReference type="Gene3D" id="3.40.50.300">
    <property type="entry name" value="P-loop containing nucleotide triphosphate hydrolases"/>
    <property type="match status" value="1"/>
</dbReference>
<proteinExistence type="inferred from homology"/>
<dbReference type="InterPro" id="IPR036890">
    <property type="entry name" value="HATPase_C_sf"/>
</dbReference>
<protein>
    <submittedName>
        <fullName evidence="9">GAF domain-containing protein</fullName>
    </submittedName>
</protein>
<organism evidence="9 10">
    <name type="scientific">Paenibacillus lutimineralis</name>
    <dbReference type="NCBI Taxonomy" id="2707005"/>
    <lineage>
        <taxon>Bacteria</taxon>
        <taxon>Bacillati</taxon>
        <taxon>Bacillota</taxon>
        <taxon>Bacilli</taxon>
        <taxon>Bacillales</taxon>
        <taxon>Paenibacillaceae</taxon>
        <taxon>Paenibacillus</taxon>
    </lineage>
</organism>
<dbReference type="Proteomes" id="UP000270678">
    <property type="component" value="Chromosome"/>
</dbReference>
<dbReference type="InterPro" id="IPR011712">
    <property type="entry name" value="Sig_transdc_His_kin_sub3_dim/P"/>
</dbReference>
<dbReference type="InterPro" id="IPR027417">
    <property type="entry name" value="P-loop_NTPase"/>
</dbReference>
<dbReference type="Gene3D" id="3.30.450.40">
    <property type="match status" value="1"/>
</dbReference>
<dbReference type="InterPro" id="IPR001245">
    <property type="entry name" value="Ser-Thr/Tyr_kinase_cat_dom"/>
</dbReference>
<dbReference type="InterPro" id="IPR000719">
    <property type="entry name" value="Prot_kinase_dom"/>
</dbReference>
<dbReference type="InterPro" id="IPR011009">
    <property type="entry name" value="Kinase-like_dom_sf"/>
</dbReference>
<keyword evidence="2" id="KW-0808">Transferase</keyword>
<evidence type="ECO:0000256" key="6">
    <source>
        <dbReference type="ARBA" id="ARBA00023012"/>
    </source>
</evidence>
<comment type="similarity">
    <text evidence="1">Belongs to the protein kinase superfamily. TKL Ser/Thr protein kinase family. ROCO subfamily.</text>
</comment>
<dbReference type="GO" id="GO:0046983">
    <property type="term" value="F:protein dimerization activity"/>
    <property type="evidence" value="ECO:0007669"/>
    <property type="project" value="InterPro"/>
</dbReference>
<dbReference type="PROSITE" id="PS50109">
    <property type="entry name" value="HIS_KIN"/>
    <property type="match status" value="1"/>
</dbReference>
<evidence type="ECO:0000259" key="7">
    <source>
        <dbReference type="PROSITE" id="PS50011"/>
    </source>
</evidence>
<dbReference type="InterPro" id="IPR029016">
    <property type="entry name" value="GAF-like_dom_sf"/>
</dbReference>
<evidence type="ECO:0000256" key="5">
    <source>
        <dbReference type="ARBA" id="ARBA00022840"/>
    </source>
</evidence>
<dbReference type="PANTHER" id="PTHR43642:SF1">
    <property type="entry name" value="HYBRID SIGNAL TRANSDUCTION HISTIDINE KINASE G"/>
    <property type="match status" value="1"/>
</dbReference>
<dbReference type="PROSITE" id="PS50011">
    <property type="entry name" value="PROTEIN_KINASE_DOM"/>
    <property type="match status" value="1"/>
</dbReference>
<sequence>MIELLGYETIGRLSSNEEVVLYRLRCPSDGQYVIAKTTCEEYPQQKLTDSFQYEFDLLHKLDGRGTAKTYGLHMLKNRPVLLLRDDGGITLDQFLRSGSKPLDLTTFLEIAIEIVRSLMVLQRENIILHEIIPLYIYVNPSAKSVRFIDLRLCSTDLNQSPLSIRSRPESVLPYMSPEQTGRTGRRADFRTDYYSLGITLYELLSGSLPFDLQDVSNIVYRHIARTPEPLHPKYPSIPVTVSDIIAKCIQKTPEARYSSAYGIKYDLEECLFRYQASGKIDSFVLGSHDVPERWSGPISYYGRQAEQQQLLDVLDQVSEGGAQVVLVQGEWGIGKTSFVQRTILDHASHEGFFAQSRLASNPSASPFDVWIQLIDELLNRLFMERKVQIEIWRLRILEVLDGLGQLLVDLVPRLELLIGEQPPVLSLPSLEAQQRLHMLMNRFIQIFAQKGHPLVLFMDDLQWMDEASLQYLTHLLNDSELKHMLVILACRDMEGSAADSAMLLEGRLKSAYVKRSHILLRGLDRVAIQQLLKDTIHYDASQDERLVRTLFYKTGGNPLFLQRLLQDLVSERRIFFDEETRGWCWDLPYIAGMNVPGNASSYVRDKMKALSKQQASILGQAACLGNGFSLELLSFITGRSLEEFKEIMDFANQEHFIHISDDGQGYQFLNDYVRQEAYELLPEAERQKIHLRFGHYLVEQLHNGDESDVFTAVNHLNKALELLNEPKQRRQAVELNLQAGLKAKQATAYETALIYLRNSSSLLTEESWDSDYALTFQIYRERAEAEFLCSHVEEANQLFSLLLHHAESSQDKALVYMIKLQLEASNDNHEEVISLGMRSLELLGVKHTFEPSTIGLILRLLKVSRMLQQHSPETLLQLPAMTDEARKAAMMTLVYTSNACFHVNQKSWVSSICTMIEMTLDYGMTPEASIGFTGYALFLYYQFQRDEEAFKWGTLGCKLAKPYPALYAKALTSFSLCFDSWRQYDPGLLDIFCEYAGKVGLESGDLWQGNQSVLINGAMLLNYGHPLGDIYESLLAHAGDFMRHNNSYHLKLTAVFTALLARLTGYRSAEDPFARIDVSSSEFAHGDELHVIQELVYIYQYVSGYVLGEYQQAEEALGQAAVIARARSKQFDHILQDTYESLVWAQLYEQASVSKQRQYRAGIHKRLKKLKKFADRCPHNNLHKYQLIRAEWYRISDKLHLAEEWYEQAIETARKYGHTHDLGMAAECYGQYWLRRDRLQLAKLHLSVSYDAYKKWGAAAKLSSMERQYGYLLPRRQELGLENIDYISVMQSAQAISGEMEMNRLLHKLMSIMLHNAGADSGALLFDHHGQWVIEAYGTPEDLQIESIPYEEDLAPIPAAIIGYAARTKEEIVLHDAAKEGMFARDRYVRDQGLKSVICLPIMYQNKLICLLYMENRLSTGVFTPERLDILKLLGSQCAISIANAGLYTGIQILKDSLEEQVAERTSSLEQSMHETAVALAEVSIYEDRNRIAQEIHDIVGHTLTSTILQIEAGRRLFYKDAESASERLKEAQELVRHSLNEIRGAVHMLKEDKHADFMPILRQLIRDTERNTGVVIHASIYEPPELSQAQKKTIYHALQEGLTNGIRHGGSTEFHFSLRTVGSNIEFKLKDQGLGAEHIKMGFGLKAMKDRVEQLGGSLVVDMQLNQGCEIVINLPYASRWIGEKV</sequence>
<dbReference type="KEGG" id="plut:EI981_02105"/>
<feature type="domain" description="Protein kinase" evidence="7">
    <location>
        <begin position="1"/>
        <end position="271"/>
    </location>
</feature>
<dbReference type="GO" id="GO:0016020">
    <property type="term" value="C:membrane"/>
    <property type="evidence" value="ECO:0007669"/>
    <property type="project" value="InterPro"/>
</dbReference>
<evidence type="ECO:0000256" key="3">
    <source>
        <dbReference type="ARBA" id="ARBA00022741"/>
    </source>
</evidence>
<gene>
    <name evidence="9" type="ORF">EI981_02105</name>
</gene>
<dbReference type="InterPro" id="IPR041664">
    <property type="entry name" value="AAA_16"/>
</dbReference>
<dbReference type="PANTHER" id="PTHR43642">
    <property type="entry name" value="HYBRID SIGNAL TRANSDUCTION HISTIDINE KINASE G"/>
    <property type="match status" value="1"/>
</dbReference>